<evidence type="ECO:0000256" key="2">
    <source>
        <dbReference type="ARBA" id="ARBA00023242"/>
    </source>
</evidence>
<dbReference type="InterPro" id="IPR001487">
    <property type="entry name" value="Bromodomain"/>
</dbReference>
<dbReference type="GO" id="GO:0006368">
    <property type="term" value="P:transcription elongation by RNA polymerase II"/>
    <property type="evidence" value="ECO:0007669"/>
    <property type="project" value="EnsemblFungi"/>
</dbReference>
<dbReference type="Proteomes" id="UP000006790">
    <property type="component" value="Chromosome 6"/>
</dbReference>
<dbReference type="eggNOG" id="ENOG502QQT5">
    <property type="taxonomic scope" value="Eukaryota"/>
</dbReference>
<feature type="domain" description="Bromo" evidence="4">
    <location>
        <begin position="67"/>
        <end position="118"/>
    </location>
</feature>
<evidence type="ECO:0000313" key="5">
    <source>
        <dbReference type="EMBL" id="AET40473.1"/>
    </source>
</evidence>
<dbReference type="HOGENOM" id="CLU_043834_0_0_1"/>
<name>G8JUZ4_ERECY</name>
<dbReference type="Pfam" id="PF00439">
    <property type="entry name" value="Bromodomain"/>
    <property type="match status" value="1"/>
</dbReference>
<dbReference type="GO" id="GO:0006337">
    <property type="term" value="P:nucleosome disassembly"/>
    <property type="evidence" value="ECO:0007669"/>
    <property type="project" value="EnsemblFungi"/>
</dbReference>
<protein>
    <recommendedName>
        <fullName evidence="4">Bromo domain-containing protein</fullName>
    </recommendedName>
</protein>
<dbReference type="AlphaFoldDB" id="G8JUZ4"/>
<keyword evidence="6" id="KW-1185">Reference proteome</keyword>
<evidence type="ECO:0000256" key="3">
    <source>
        <dbReference type="SAM" id="MobiDB-lite"/>
    </source>
</evidence>
<comment type="subcellular location">
    <subcellularLocation>
        <location evidence="1">Nucleus</location>
    </subcellularLocation>
</comment>
<evidence type="ECO:0000259" key="4">
    <source>
        <dbReference type="Pfam" id="PF00439"/>
    </source>
</evidence>
<dbReference type="InterPro" id="IPR050720">
    <property type="entry name" value="Engrailed_Homeobox_TFs"/>
</dbReference>
<dbReference type="OMA" id="PNWYSLP"/>
<dbReference type="GO" id="GO:0016586">
    <property type="term" value="C:RSC-type complex"/>
    <property type="evidence" value="ECO:0007669"/>
    <property type="project" value="EnsemblFungi"/>
</dbReference>
<reference evidence="6" key="1">
    <citation type="journal article" date="2012" name="G3 (Bethesda)">
        <title>Pichia sorbitophila, an interspecies yeast hybrid reveals early steps of genome resolution following polyploidization.</title>
        <authorList>
            <person name="Leh Louis V."/>
            <person name="Despons L."/>
            <person name="Friedrich A."/>
            <person name="Martin T."/>
            <person name="Durrens P."/>
            <person name="Casaregola S."/>
            <person name="Neuveglise C."/>
            <person name="Fairhead C."/>
            <person name="Marck C."/>
            <person name="Cruz J.A."/>
            <person name="Straub M.L."/>
            <person name="Kugler V."/>
            <person name="Sacerdot C."/>
            <person name="Uzunov Z."/>
            <person name="Thierry A."/>
            <person name="Weiss S."/>
            <person name="Bleykasten C."/>
            <person name="De Montigny J."/>
            <person name="Jacques N."/>
            <person name="Jung P."/>
            <person name="Lemaire M."/>
            <person name="Mallet S."/>
            <person name="Morel G."/>
            <person name="Richard G.F."/>
            <person name="Sarkar A."/>
            <person name="Savel G."/>
            <person name="Schacherer J."/>
            <person name="Seret M.L."/>
            <person name="Talla E."/>
            <person name="Samson G."/>
            <person name="Jubin C."/>
            <person name="Poulain J."/>
            <person name="Vacherie B."/>
            <person name="Barbe V."/>
            <person name="Pelletier E."/>
            <person name="Sherman D.J."/>
            <person name="Westhof E."/>
            <person name="Weissenbach J."/>
            <person name="Baret P.V."/>
            <person name="Wincker P."/>
            <person name="Gaillardin C."/>
            <person name="Dujon B."/>
            <person name="Souciet J.L."/>
        </authorList>
    </citation>
    <scope>NUCLEOTIDE SEQUENCE [LARGE SCALE GENOMIC DNA]</scope>
    <source>
        <strain evidence="6">CBS 270.75 / DBVPG 7215 / KCTC 17166 / NRRL Y-17582</strain>
    </source>
</reference>
<organism evidence="5 6">
    <name type="scientific">Eremothecium cymbalariae (strain CBS 270.75 / DBVPG 7215 / KCTC 17166 / NRRL Y-17582)</name>
    <name type="common">Yeast</name>
    <dbReference type="NCBI Taxonomy" id="931890"/>
    <lineage>
        <taxon>Eukaryota</taxon>
        <taxon>Fungi</taxon>
        <taxon>Dikarya</taxon>
        <taxon>Ascomycota</taxon>
        <taxon>Saccharomycotina</taxon>
        <taxon>Saccharomycetes</taxon>
        <taxon>Saccharomycetales</taxon>
        <taxon>Saccharomycetaceae</taxon>
        <taxon>Eremothecium</taxon>
    </lineage>
</organism>
<dbReference type="PANTHER" id="PTHR24341:SF6">
    <property type="entry name" value="HOMEOBOX PROTEIN INVECTED"/>
    <property type="match status" value="1"/>
</dbReference>
<dbReference type="GO" id="GO:0006357">
    <property type="term" value="P:regulation of transcription by RNA polymerase II"/>
    <property type="evidence" value="ECO:0007669"/>
    <property type="project" value="TreeGrafter"/>
</dbReference>
<dbReference type="GeneID" id="11470984"/>
<gene>
    <name evidence="5" type="ordered locus">Ecym_6075</name>
</gene>
<dbReference type="STRING" id="931890.G8JUZ4"/>
<dbReference type="KEGG" id="erc:Ecym_6075"/>
<dbReference type="FunCoup" id="G8JUZ4">
    <property type="interactions" value="381"/>
</dbReference>
<evidence type="ECO:0000313" key="6">
    <source>
        <dbReference type="Proteomes" id="UP000006790"/>
    </source>
</evidence>
<accession>G8JUZ4</accession>
<dbReference type="EMBL" id="CP002502">
    <property type="protein sequence ID" value="AET40473.1"/>
    <property type="molecule type" value="Genomic_DNA"/>
</dbReference>
<dbReference type="RefSeq" id="XP_003647290.1">
    <property type="nucleotide sequence ID" value="XM_003647242.1"/>
</dbReference>
<dbReference type="InParanoid" id="G8JUZ4"/>
<keyword evidence="2" id="KW-0539">Nucleus</keyword>
<sequence length="480" mass="55531">MDESLKCDLFKDLFIILEASSSKCKVLDEKFPAEFFESNPKMIYESYIKFLEDKSEGGSVNLEEEGKLQLTTIRERFETGKYSQSKDDIYRLYHDIRLVSIMLIQYYSPGTRSYQMVDKFYKFATELLLRECYKYGVTLLHSEPSVKNKEDTEFFDIISKDFIKISSSYTLPIVESYHITTKFGDLFSSTISSSQLDQRPPDLPNSNFEVTKIIPQTGSRLSNKLGFIAANTSNIPDPTLPPTEMMTKFLHPNWYALPTTLWLKYGGYESFAPTITENGSVVDSSRIGDIWLEKSGYLELWKLNSSGDEENEEILNAEKNAQQESEHSTEMRRVNGDSLEQPKTNGIQFIEEKPMLPSSPKPVNINLESLYKWTPADEIDDDEIQAFRDNTQHKLISKTLVQLQEMKRKRIQVGKVSKPTSQETRLYFKAQRMLKEVILSKQVRKVPKMHIREFPVLQANYAGSIPVVRTYPNRKKKYKK</sequence>
<dbReference type="PANTHER" id="PTHR24341">
    <property type="entry name" value="HOMEOBOX PROTEIN ENGRAILED"/>
    <property type="match status" value="1"/>
</dbReference>
<dbReference type="OrthoDB" id="5354116at2759"/>
<feature type="region of interest" description="Disordered" evidence="3">
    <location>
        <begin position="319"/>
        <end position="341"/>
    </location>
</feature>
<proteinExistence type="predicted"/>
<feature type="compositionally biased region" description="Basic and acidic residues" evidence="3">
    <location>
        <begin position="324"/>
        <end position="335"/>
    </location>
</feature>
<evidence type="ECO:0000256" key="1">
    <source>
        <dbReference type="ARBA" id="ARBA00004123"/>
    </source>
</evidence>